<evidence type="ECO:0000256" key="2">
    <source>
        <dbReference type="ARBA" id="ARBA00022771"/>
    </source>
</evidence>
<dbReference type="Pfam" id="PF05485">
    <property type="entry name" value="THAP"/>
    <property type="match status" value="1"/>
</dbReference>
<dbReference type="InterPro" id="IPR006612">
    <property type="entry name" value="THAP_Znf"/>
</dbReference>
<keyword evidence="2 5" id="KW-0863">Zinc-finger</keyword>
<sequence length="263" mass="29975">MRSEFSTSDLELPTIAFMKDASKQYFDITDRIPTCSSVRQSPMSHLNPTVLSVGQGIYLPVHLTLFDFFDNGSRKSHGTSDKVPLHVFPNPERFPEKFTNWVQAIGGELLSLPSSYVYKNRRVCHRHFEKKFLARFNRLVWNAVPTLHCFVQPRPSDNLPEPLKEELSQSEYIHCSNEISQTEHDYCSNVQTSQIEYINCSNEETSQVEYNSCSKEDTSQSTGLQSALTGSAVIPFSPDSQLFESHINLVQVNVRDILWVGFT</sequence>
<evidence type="ECO:0000256" key="1">
    <source>
        <dbReference type="ARBA" id="ARBA00022723"/>
    </source>
</evidence>
<accession>A0A4C1XR53</accession>
<feature type="domain" description="THAP-type" evidence="6">
    <location>
        <begin position="59"/>
        <end position="148"/>
    </location>
</feature>
<keyword evidence="8" id="KW-1185">Reference proteome</keyword>
<evidence type="ECO:0000256" key="4">
    <source>
        <dbReference type="ARBA" id="ARBA00023125"/>
    </source>
</evidence>
<dbReference type="SMART" id="SM00980">
    <property type="entry name" value="THAP"/>
    <property type="match status" value="1"/>
</dbReference>
<evidence type="ECO:0000313" key="8">
    <source>
        <dbReference type="Proteomes" id="UP000299102"/>
    </source>
</evidence>
<dbReference type="EMBL" id="BGZK01000935">
    <property type="protein sequence ID" value="GBP65640.1"/>
    <property type="molecule type" value="Genomic_DNA"/>
</dbReference>
<keyword evidence="4 5" id="KW-0238">DNA-binding</keyword>
<protein>
    <recommendedName>
        <fullName evidence="6">THAP-type domain-containing protein</fullName>
    </recommendedName>
</protein>
<dbReference type="SUPFAM" id="SSF57716">
    <property type="entry name" value="Glucocorticoid receptor-like (DNA-binding domain)"/>
    <property type="match status" value="1"/>
</dbReference>
<keyword evidence="3" id="KW-0862">Zinc</keyword>
<proteinExistence type="predicted"/>
<evidence type="ECO:0000256" key="5">
    <source>
        <dbReference type="PROSITE-ProRule" id="PRU00309"/>
    </source>
</evidence>
<evidence type="ECO:0000259" key="6">
    <source>
        <dbReference type="PROSITE" id="PS50950"/>
    </source>
</evidence>
<keyword evidence="1" id="KW-0479">Metal-binding</keyword>
<dbReference type="OrthoDB" id="7490359at2759"/>
<dbReference type="GO" id="GO:0008270">
    <property type="term" value="F:zinc ion binding"/>
    <property type="evidence" value="ECO:0007669"/>
    <property type="project" value="UniProtKB-KW"/>
</dbReference>
<dbReference type="GO" id="GO:0003677">
    <property type="term" value="F:DNA binding"/>
    <property type="evidence" value="ECO:0007669"/>
    <property type="project" value="UniProtKB-UniRule"/>
</dbReference>
<evidence type="ECO:0000256" key="3">
    <source>
        <dbReference type="ARBA" id="ARBA00022833"/>
    </source>
</evidence>
<comment type="caution">
    <text evidence="7">The sequence shown here is derived from an EMBL/GenBank/DDBJ whole genome shotgun (WGS) entry which is preliminary data.</text>
</comment>
<gene>
    <name evidence="7" type="ORF">EVAR_53449_1</name>
</gene>
<evidence type="ECO:0000313" key="7">
    <source>
        <dbReference type="EMBL" id="GBP65640.1"/>
    </source>
</evidence>
<organism evidence="7 8">
    <name type="scientific">Eumeta variegata</name>
    <name type="common">Bagworm moth</name>
    <name type="synonym">Eumeta japonica</name>
    <dbReference type="NCBI Taxonomy" id="151549"/>
    <lineage>
        <taxon>Eukaryota</taxon>
        <taxon>Metazoa</taxon>
        <taxon>Ecdysozoa</taxon>
        <taxon>Arthropoda</taxon>
        <taxon>Hexapoda</taxon>
        <taxon>Insecta</taxon>
        <taxon>Pterygota</taxon>
        <taxon>Neoptera</taxon>
        <taxon>Endopterygota</taxon>
        <taxon>Lepidoptera</taxon>
        <taxon>Glossata</taxon>
        <taxon>Ditrysia</taxon>
        <taxon>Tineoidea</taxon>
        <taxon>Psychidae</taxon>
        <taxon>Oiketicinae</taxon>
        <taxon>Eumeta</taxon>
    </lineage>
</organism>
<dbReference type="AlphaFoldDB" id="A0A4C1XR53"/>
<reference evidence="7 8" key="1">
    <citation type="journal article" date="2019" name="Commun. Biol.">
        <title>The bagworm genome reveals a unique fibroin gene that provides high tensile strength.</title>
        <authorList>
            <person name="Kono N."/>
            <person name="Nakamura H."/>
            <person name="Ohtoshi R."/>
            <person name="Tomita M."/>
            <person name="Numata K."/>
            <person name="Arakawa K."/>
        </authorList>
    </citation>
    <scope>NUCLEOTIDE SEQUENCE [LARGE SCALE GENOMIC DNA]</scope>
</reference>
<dbReference type="PROSITE" id="PS50950">
    <property type="entry name" value="ZF_THAP"/>
    <property type="match status" value="1"/>
</dbReference>
<dbReference type="Proteomes" id="UP000299102">
    <property type="component" value="Unassembled WGS sequence"/>
</dbReference>
<name>A0A4C1XR53_EUMVA</name>